<name>A0ABU9CHD0_9BURK</name>
<feature type="transmembrane region" description="Helical" evidence="1">
    <location>
        <begin position="345"/>
        <end position="366"/>
    </location>
</feature>
<keyword evidence="3" id="KW-1185">Reference proteome</keyword>
<feature type="transmembrane region" description="Helical" evidence="1">
    <location>
        <begin position="386"/>
        <end position="404"/>
    </location>
</feature>
<reference evidence="2 3" key="1">
    <citation type="submission" date="2024-04" db="EMBL/GenBank/DDBJ databases">
        <title>Novel species of the genus Ideonella isolated from streams.</title>
        <authorList>
            <person name="Lu H."/>
        </authorList>
    </citation>
    <scope>NUCLEOTIDE SEQUENCE [LARGE SCALE GENOMIC DNA]</scope>
    <source>
        <strain evidence="2 3">DXS22W</strain>
    </source>
</reference>
<feature type="transmembrane region" description="Helical" evidence="1">
    <location>
        <begin position="455"/>
        <end position="475"/>
    </location>
</feature>
<proteinExistence type="predicted"/>
<evidence type="ECO:0000313" key="3">
    <source>
        <dbReference type="Proteomes" id="UP001365405"/>
    </source>
</evidence>
<organism evidence="2 3">
    <name type="scientific">Pseudaquabacterium inlustre</name>
    <dbReference type="NCBI Taxonomy" id="2984192"/>
    <lineage>
        <taxon>Bacteria</taxon>
        <taxon>Pseudomonadati</taxon>
        <taxon>Pseudomonadota</taxon>
        <taxon>Betaproteobacteria</taxon>
        <taxon>Burkholderiales</taxon>
        <taxon>Sphaerotilaceae</taxon>
        <taxon>Pseudaquabacterium</taxon>
    </lineage>
</organism>
<gene>
    <name evidence="2" type="ORF">AACH10_06735</name>
</gene>
<evidence type="ECO:0000256" key="1">
    <source>
        <dbReference type="SAM" id="Phobius"/>
    </source>
</evidence>
<sequence>MTLPAPMLRETQFALRRSAAPGWWMLLPVALRALVALCGGLCCAFVLAALLRLAQGDVAWVLLHVAIHALGLVVLCTVPGAALRLAVRKMAVVQARRLPRQGARQTVRDWHLLLAVLLVLMLLPDILMAALRMAASMDRVPRAASPMELLASPLRTLYFAGVLLMASAAWQGVLKPVWLAVVPLALLEWPLRHAGFWPTGAAPVGWGAAVMALSFPGAWALCAQQLGRRAAAAPQRRPTPGPTPGSIWQAVRRDLRQRWQPLDGESTPIGVIGMLLYVVPSASLLSGALPIWGADATVNIVPRLAWLTLIVLPVLRSPPMHWRHLLAPGGTYRSRLGWQIAGRTILGLAVTAALLAAVWTLLAAALRSRAFQVDDGWKWLAFTATWGPELLVAVGMASLLRALATRHVHGLRWARMVLTAIVVAFVLVWASLVTFDRAATLSSWTALGWRYGLHHLAGMLALALALLWASARAWARADLHLWMQADVKAG</sequence>
<dbReference type="RefSeq" id="WP_341409597.1">
    <property type="nucleotide sequence ID" value="NZ_JBBUTH010000003.1"/>
</dbReference>
<keyword evidence="1" id="KW-0812">Transmembrane</keyword>
<protein>
    <submittedName>
        <fullName evidence="2">Uncharacterized protein</fullName>
    </submittedName>
</protein>
<feature type="transmembrane region" description="Helical" evidence="1">
    <location>
        <begin position="416"/>
        <end position="435"/>
    </location>
</feature>
<keyword evidence="1" id="KW-1133">Transmembrane helix</keyword>
<dbReference type="Proteomes" id="UP001365405">
    <property type="component" value="Unassembled WGS sequence"/>
</dbReference>
<feature type="transmembrane region" description="Helical" evidence="1">
    <location>
        <begin position="201"/>
        <end position="222"/>
    </location>
</feature>
<keyword evidence="1" id="KW-0472">Membrane</keyword>
<feature type="transmembrane region" description="Helical" evidence="1">
    <location>
        <begin position="110"/>
        <end position="135"/>
    </location>
</feature>
<feature type="transmembrane region" description="Helical" evidence="1">
    <location>
        <begin position="23"/>
        <end position="51"/>
    </location>
</feature>
<accession>A0ABU9CHD0</accession>
<dbReference type="EMBL" id="JBBUTH010000003">
    <property type="protein sequence ID" value="MEK8049927.1"/>
    <property type="molecule type" value="Genomic_DNA"/>
</dbReference>
<feature type="transmembrane region" description="Helical" evidence="1">
    <location>
        <begin position="58"/>
        <end position="82"/>
    </location>
</feature>
<comment type="caution">
    <text evidence="2">The sequence shown here is derived from an EMBL/GenBank/DDBJ whole genome shotgun (WGS) entry which is preliminary data.</text>
</comment>
<evidence type="ECO:0000313" key="2">
    <source>
        <dbReference type="EMBL" id="MEK8049927.1"/>
    </source>
</evidence>